<protein>
    <submittedName>
        <fullName evidence="4 5">Por secretion system C-terminal sorting domain</fullName>
    </submittedName>
</protein>
<accession>A0A2X2XM63</accession>
<dbReference type="Proteomes" id="UP000251670">
    <property type="component" value="Unassembled WGS sequence"/>
</dbReference>
<feature type="domain" description="Secretion system C-terminal sorting" evidence="3">
    <location>
        <begin position="170"/>
        <end position="231"/>
    </location>
</feature>
<feature type="signal peptide" evidence="2">
    <location>
        <begin position="1"/>
        <end position="18"/>
    </location>
</feature>
<dbReference type="InterPro" id="IPR026444">
    <property type="entry name" value="Secre_tail"/>
</dbReference>
<organism evidence="5 7">
    <name type="scientific">Chryseobacterium jejuense</name>
    <dbReference type="NCBI Taxonomy" id="445960"/>
    <lineage>
        <taxon>Bacteria</taxon>
        <taxon>Pseudomonadati</taxon>
        <taxon>Bacteroidota</taxon>
        <taxon>Flavobacteriia</taxon>
        <taxon>Flavobacteriales</taxon>
        <taxon>Weeksellaceae</taxon>
        <taxon>Chryseobacterium group</taxon>
        <taxon>Chryseobacterium</taxon>
    </lineage>
</organism>
<dbReference type="RefSeq" id="WP_089736286.1">
    <property type="nucleotide sequence ID" value="NZ_FNEG01000003.1"/>
</dbReference>
<dbReference type="Proteomes" id="UP000199426">
    <property type="component" value="Unassembled WGS sequence"/>
</dbReference>
<dbReference type="AlphaFoldDB" id="A0A2X2XM63"/>
<reference evidence="4 6" key="1">
    <citation type="submission" date="2016-10" db="EMBL/GenBank/DDBJ databases">
        <authorList>
            <person name="Varghese N."/>
            <person name="Submissions S."/>
        </authorList>
    </citation>
    <scope>NUCLEOTIDE SEQUENCE [LARGE SCALE GENOMIC DNA]</scope>
    <source>
        <strain evidence="4 6">DSM 19299</strain>
    </source>
</reference>
<dbReference type="Pfam" id="PF18962">
    <property type="entry name" value="Por_Secre_tail"/>
    <property type="match status" value="1"/>
</dbReference>
<dbReference type="EMBL" id="UAWB01000002">
    <property type="protein sequence ID" value="SQB27470.1"/>
    <property type="molecule type" value="Genomic_DNA"/>
</dbReference>
<proteinExistence type="predicted"/>
<evidence type="ECO:0000256" key="1">
    <source>
        <dbReference type="ARBA" id="ARBA00022729"/>
    </source>
</evidence>
<dbReference type="OrthoDB" id="1429691at2"/>
<evidence type="ECO:0000313" key="7">
    <source>
        <dbReference type="Proteomes" id="UP000251670"/>
    </source>
</evidence>
<evidence type="ECO:0000313" key="4">
    <source>
        <dbReference type="EMBL" id="SDI89672.1"/>
    </source>
</evidence>
<name>A0A2X2XM63_CHRJE</name>
<dbReference type="NCBIfam" id="TIGR04183">
    <property type="entry name" value="Por_Secre_tail"/>
    <property type="match status" value="1"/>
</dbReference>
<keyword evidence="6" id="KW-1185">Reference proteome</keyword>
<sequence>MKKLLLSLTAIAGIFSHAQTALHGTDWALKKIVRNNITYNLPQNSEIGSPVLTFTQSPSGPTTNMINNICGSGMWAMLFDAEITNNSFNIWSMGDSNTNTCTLPENIAFLTQYHDYSIMSSGSYSYQITNASGMRNLVITNSSGYQAFYQSGFLETKEIKSSLSEKAITIYPNPVKEGSVHLKNAERIEWIKVYNTEGKLIIQNHSSDPEINATNLLKGGYFMEVKSQSGISRHQFIKQ</sequence>
<reference evidence="5 7" key="2">
    <citation type="submission" date="2018-06" db="EMBL/GenBank/DDBJ databases">
        <authorList>
            <consortium name="Pathogen Informatics"/>
            <person name="Doyle S."/>
        </authorList>
    </citation>
    <scope>NUCLEOTIDE SEQUENCE [LARGE SCALE GENOMIC DNA]</scope>
    <source>
        <strain evidence="5 7">NCTC13492</strain>
    </source>
</reference>
<dbReference type="EMBL" id="FNEG01000003">
    <property type="protein sequence ID" value="SDI89672.1"/>
    <property type="molecule type" value="Genomic_DNA"/>
</dbReference>
<evidence type="ECO:0000259" key="3">
    <source>
        <dbReference type="Pfam" id="PF18962"/>
    </source>
</evidence>
<evidence type="ECO:0000313" key="5">
    <source>
        <dbReference type="EMBL" id="SQB27470.1"/>
    </source>
</evidence>
<keyword evidence="1 2" id="KW-0732">Signal</keyword>
<dbReference type="STRING" id="445960.SAMN05421542_2172"/>
<gene>
    <name evidence="5" type="ORF">NCTC13492_01053</name>
    <name evidence="4" type="ORF">SAMN05421542_2172</name>
</gene>
<feature type="chain" id="PRO_5016789853" evidence="2">
    <location>
        <begin position="19"/>
        <end position="239"/>
    </location>
</feature>
<evidence type="ECO:0000256" key="2">
    <source>
        <dbReference type="SAM" id="SignalP"/>
    </source>
</evidence>
<evidence type="ECO:0000313" key="6">
    <source>
        <dbReference type="Proteomes" id="UP000199426"/>
    </source>
</evidence>